<organism evidence="1">
    <name type="scientific">Strongyloides ratti</name>
    <name type="common">Parasitic roundworm</name>
    <dbReference type="NCBI Taxonomy" id="34506"/>
    <lineage>
        <taxon>Eukaryota</taxon>
        <taxon>Metazoa</taxon>
        <taxon>Ecdysozoa</taxon>
        <taxon>Nematoda</taxon>
        <taxon>Chromadorea</taxon>
        <taxon>Rhabditida</taxon>
        <taxon>Tylenchina</taxon>
        <taxon>Panagrolaimomorpha</taxon>
        <taxon>Strongyloidoidea</taxon>
        <taxon>Strongyloididae</taxon>
        <taxon>Strongyloides</taxon>
    </lineage>
</organism>
<evidence type="ECO:0000313" key="4">
    <source>
        <dbReference type="WormBase" id="SRAE_1000105600"/>
    </source>
</evidence>
<gene>
    <name evidence="1 3 4" type="ORF">SRAE_1000105600</name>
</gene>
<name>A0A090L3X0_STRRB</name>
<dbReference type="RefSeq" id="XP_024501989.1">
    <property type="nucleotide sequence ID" value="XM_024647964.1"/>
</dbReference>
<evidence type="ECO:0000313" key="1">
    <source>
        <dbReference type="EMBL" id="CEF62787.1"/>
    </source>
</evidence>
<dbReference type="WBParaSite" id="SRAE_1000105600.1">
    <property type="protein sequence ID" value="SRAE_1000105600.1"/>
    <property type="gene ID" value="WBGene00257657"/>
</dbReference>
<dbReference type="WormBase" id="SRAE_1000105600">
    <property type="protein sequence ID" value="SRP06534"/>
    <property type="gene ID" value="WBGene00257657"/>
</dbReference>
<reference evidence="1 2" key="1">
    <citation type="submission" date="2014-09" db="EMBL/GenBank/DDBJ databases">
        <authorList>
            <person name="Martin A.A."/>
        </authorList>
    </citation>
    <scope>NUCLEOTIDE SEQUENCE</scope>
    <source>
        <strain evidence="2">ED321</strain>
        <strain evidence="1">ED321 Heterogonic</strain>
    </source>
</reference>
<dbReference type="GeneID" id="36375152"/>
<evidence type="ECO:0000313" key="3">
    <source>
        <dbReference type="WBParaSite" id="SRAE_1000105600.1"/>
    </source>
</evidence>
<dbReference type="Proteomes" id="UP000035682">
    <property type="component" value="Unplaced"/>
</dbReference>
<keyword evidence="2" id="KW-1185">Reference proteome</keyword>
<dbReference type="AlphaFoldDB" id="A0A090L3X0"/>
<dbReference type="CTD" id="36375152"/>
<accession>A0A090L3X0</accession>
<proteinExistence type="predicted"/>
<evidence type="ECO:0000313" key="2">
    <source>
        <dbReference type="Proteomes" id="UP000035682"/>
    </source>
</evidence>
<protein>
    <submittedName>
        <fullName evidence="1 3">Uncharacterized protein</fullName>
    </submittedName>
</protein>
<reference evidence="3" key="2">
    <citation type="submission" date="2020-12" db="UniProtKB">
        <authorList>
            <consortium name="WormBaseParasite"/>
        </authorList>
    </citation>
    <scope>IDENTIFICATION</scope>
</reference>
<sequence>MEEEKDRYYPTIGVKSAVKLGQKLLSKILETESKEDLEILHELVYKIDIMRYIEFKDFIKTEIYESCKNLLEKDYVNYASAYFIDFLSQCLLMEFYYFGKKNSEEIRNVIDSFYKIKNLKKSPIHCLGIYNLEKAIDNNYSGDVLLNWNNNLKYLCKNVMYSDKFFNLTIQHFHTLYDVYENKENLLDLILGYASKKKILSKIVIGLSSNAYLVATRGSTFVSLLIKCLLKLYGEQFNDKDDNEPVAKKSKKSSDSESINPVGEAILLIANSDLENIPDVLKKISKNGEFKNYFDNINSDLTVELIFIFDKLFSILRLKDNYLHIFSSLLISMKILPANTCTQIVKYLNKMLSSLNTSFANEYLVKIAFNSMVYQNDFVNKFNTKQAFSFGTFVGNLLVTKTQIKEFSNAEGYLKYLSDYLKSTKKFHIDGEITNVDIISVITFYKVFHIMNLKRHLNEKYFEDLKKLFVSFASVVNSIMIHIPTTNNQEIKDLKRLEKFACLFNAISITKYILKEIGMDGEIIEDKIVSQVYKISSKCLNESYFHDLVVISFDISLIFTESFNFLFYAHHSLNKPFQVLKWKFLCNIVKNNESLMDKVLETSFTNNEALQELLENLKPYPLDELDLTSIFKVIGCIATKRSISFVPVITYLMKAVVSVIPSLENIISSLTMLKTIIKNVRSEKNSLNQVLPTTILLLSSIDYNDFKNKQPKFIITSLNLLVSTVRNILKCDNNKHLVIQASLISGIIGKLVKFISEIKYFPSYNINPSDVLHSEHYIALAIKSLKLKKDIYRRLSPYTLSVALGYSRKLTLPYMYLLMLCDKKGIDLVSAKIPLSNRQRFKIIYQQFAKYRISVG</sequence>
<dbReference type="EMBL" id="LN609528">
    <property type="protein sequence ID" value="CEF62787.1"/>
    <property type="molecule type" value="Genomic_DNA"/>
</dbReference>